<gene>
    <name evidence="2" type="ORF">VST7929_01114</name>
</gene>
<name>A0ABM8ZSI1_9VIBR</name>
<organism evidence="2 3">
    <name type="scientific">Vibrio stylophorae</name>
    <dbReference type="NCBI Taxonomy" id="659351"/>
    <lineage>
        <taxon>Bacteria</taxon>
        <taxon>Pseudomonadati</taxon>
        <taxon>Pseudomonadota</taxon>
        <taxon>Gammaproteobacteria</taxon>
        <taxon>Vibrionales</taxon>
        <taxon>Vibrionaceae</taxon>
        <taxon>Vibrio</taxon>
    </lineage>
</organism>
<reference evidence="2" key="1">
    <citation type="submission" date="2021-11" db="EMBL/GenBank/DDBJ databases">
        <authorList>
            <person name="Rodrigo-Torres L."/>
            <person name="Arahal R. D."/>
            <person name="Lucena T."/>
        </authorList>
    </citation>
    <scope>NUCLEOTIDE SEQUENCE</scope>
    <source>
        <strain evidence="2">CECT 7929</strain>
    </source>
</reference>
<keyword evidence="1" id="KW-0732">Signal</keyword>
<protein>
    <submittedName>
        <fullName evidence="2">Uncharacterized protein</fullName>
    </submittedName>
</protein>
<dbReference type="EMBL" id="CAKLDI010000001">
    <property type="protein sequence ID" value="CAH0533250.1"/>
    <property type="molecule type" value="Genomic_DNA"/>
</dbReference>
<feature type="chain" id="PRO_5045194681" evidence="1">
    <location>
        <begin position="34"/>
        <end position="194"/>
    </location>
</feature>
<accession>A0ABM8ZSI1</accession>
<evidence type="ECO:0000256" key="1">
    <source>
        <dbReference type="SAM" id="SignalP"/>
    </source>
</evidence>
<sequence>MDKQMNQWMNKGMNRWVLHLLFVCSGFALPALSAEGVVQIRAKTSALVNVSESCRSGNYAQPDGDFAVQLFCDGAYGNHLSVYLATMSDQISPRYTVNQRHWQGQVWGVNVTSFLWLSNGDELVVATMNNGRATVYLLNLAEQQSHILYQQSVDDIVILGVSNQMLTIALSTEQGRQIVEVTLPQHHSYFSSNN</sequence>
<proteinExistence type="predicted"/>
<evidence type="ECO:0000313" key="3">
    <source>
        <dbReference type="Proteomes" id="UP000838672"/>
    </source>
</evidence>
<dbReference type="Proteomes" id="UP000838672">
    <property type="component" value="Unassembled WGS sequence"/>
</dbReference>
<dbReference type="RefSeq" id="WP_237465581.1">
    <property type="nucleotide sequence ID" value="NZ_CAKLDI010000001.1"/>
</dbReference>
<comment type="caution">
    <text evidence="2">The sequence shown here is derived from an EMBL/GenBank/DDBJ whole genome shotgun (WGS) entry which is preliminary data.</text>
</comment>
<evidence type="ECO:0000313" key="2">
    <source>
        <dbReference type="EMBL" id="CAH0533250.1"/>
    </source>
</evidence>
<feature type="signal peptide" evidence="1">
    <location>
        <begin position="1"/>
        <end position="33"/>
    </location>
</feature>
<keyword evidence="3" id="KW-1185">Reference proteome</keyword>